<dbReference type="Gene3D" id="3.40.50.1820">
    <property type="entry name" value="alpha/beta hydrolase"/>
    <property type="match status" value="1"/>
</dbReference>
<gene>
    <name evidence="4" type="ordered locus">Bcell_2345</name>
</gene>
<dbReference type="InterPro" id="IPR011659">
    <property type="entry name" value="WD40"/>
</dbReference>
<dbReference type="OrthoDB" id="108903at2"/>
<name>E6TR92_EVAC2</name>
<dbReference type="InterPro" id="IPR001375">
    <property type="entry name" value="Peptidase_S9_cat"/>
</dbReference>
<dbReference type="AlphaFoldDB" id="E6TR92"/>
<sequence>MKRTLHTNDLYRFKSTGNPQLTNDNNKLIYVIQELDKEKDEMRSNIYLMDLVSGEKKQLTYSDKDNNPKLSPDGEKLAFISTRSEKSQIWILPMDGGEPYCIKTEEAVMGPLIWTSDSSNILYSANVFNDYHEAWTPYPGAPDYDYDRLKAIESNKHKTKDEKDKEKEKKKNEVKVISRFTYRFDGQGYFGHGNNHVFITAVPNQITPNFKAQGIQITTDDYDYSAPSLSPNNEYLVVCARKSKEADYEQKNDLWIIHLKTKKNYLLYDAPGPTSSPNWSPCGKFVSFSGHNNMEGASTTNDLWVLQVEEFTNNISREIKQGPLTERDAQNITRQLDRPIGGQPSDVGFKGGANVGWQEDRLLFIISDKGAGSLYELRLPSFEISPLLSSEKQSISSMYTNEKNVILSVSNPTTPQELYLLIDDDLSQITNSNDKILQEVTFSQWEKTTYKTSGNVDIDAWIIYPSHFKKTSKYPLVLLIHGGPHAAYGPTFMFLAQLLAAQGYIVYYTNPRGSETYGQKFSCSIDKNWGNLDYIDIMNGIDKILAKGFVNEKKMFVHGWSYGGYMSCWIATQTDRFKAICAGASVTNLVSGYGTSDITLADEFEYGGQPWNDYPHLMKHSPLGHVEKVKTPVMLMHGENDMRVAPSQTEEFFTALKRLKKEAIMIRYPDEFHGLSRPLHQKDRYDRLIAWFNYYQL</sequence>
<evidence type="ECO:0000313" key="5">
    <source>
        <dbReference type="Proteomes" id="UP000001401"/>
    </source>
</evidence>
<dbReference type="EMBL" id="CP002394">
    <property type="protein sequence ID" value="ADU30604.1"/>
    <property type="molecule type" value="Genomic_DNA"/>
</dbReference>
<keyword evidence="5" id="KW-1185">Reference proteome</keyword>
<evidence type="ECO:0000256" key="2">
    <source>
        <dbReference type="ARBA" id="ARBA00022825"/>
    </source>
</evidence>
<evidence type="ECO:0000259" key="3">
    <source>
        <dbReference type="Pfam" id="PF00326"/>
    </source>
</evidence>
<dbReference type="SUPFAM" id="SSF53474">
    <property type="entry name" value="alpha/beta-Hydrolases"/>
    <property type="match status" value="1"/>
</dbReference>
<dbReference type="GO" id="GO:0006508">
    <property type="term" value="P:proteolysis"/>
    <property type="evidence" value="ECO:0007669"/>
    <property type="project" value="InterPro"/>
</dbReference>
<dbReference type="InterPro" id="IPR029058">
    <property type="entry name" value="AB_hydrolase_fold"/>
</dbReference>
<reference evidence="4" key="1">
    <citation type="submission" date="2010-12" db="EMBL/GenBank/DDBJ databases">
        <title>Complete sequence of Bacillus cellulosilyticus DSM 2522.</title>
        <authorList>
            <consortium name="US DOE Joint Genome Institute"/>
            <person name="Lucas S."/>
            <person name="Copeland A."/>
            <person name="Lapidus A."/>
            <person name="Cheng J.-F."/>
            <person name="Bruce D."/>
            <person name="Goodwin L."/>
            <person name="Pitluck S."/>
            <person name="Chertkov O."/>
            <person name="Detter J.C."/>
            <person name="Han C."/>
            <person name="Tapia R."/>
            <person name="Land M."/>
            <person name="Hauser L."/>
            <person name="Jeffries C."/>
            <person name="Kyrpides N."/>
            <person name="Ivanova N."/>
            <person name="Mikhailova N."/>
            <person name="Brumm P."/>
            <person name="Mead D."/>
            <person name="Woyke T."/>
        </authorList>
    </citation>
    <scope>NUCLEOTIDE SEQUENCE [LARGE SCALE GENOMIC DNA]</scope>
    <source>
        <strain evidence="4">DSM 2522</strain>
    </source>
</reference>
<dbReference type="Proteomes" id="UP000001401">
    <property type="component" value="Chromosome"/>
</dbReference>
<protein>
    <submittedName>
        <fullName evidence="4">WD40-like beta Propeller containing protein</fullName>
    </submittedName>
</protein>
<dbReference type="eggNOG" id="COG1506">
    <property type="taxonomic scope" value="Bacteria"/>
</dbReference>
<feature type="domain" description="Peptidase S9 prolyl oligopeptidase catalytic" evidence="3">
    <location>
        <begin position="491"/>
        <end position="694"/>
    </location>
</feature>
<keyword evidence="2" id="KW-0645">Protease</keyword>
<dbReference type="KEGG" id="bco:Bcell_2345"/>
<accession>E6TR92</accession>
<evidence type="ECO:0000313" key="4">
    <source>
        <dbReference type="EMBL" id="ADU30604.1"/>
    </source>
</evidence>
<keyword evidence="2" id="KW-0720">Serine protease</keyword>
<evidence type="ECO:0000256" key="1">
    <source>
        <dbReference type="ARBA" id="ARBA00022801"/>
    </source>
</evidence>
<organism evidence="4 5">
    <name type="scientific">Evansella cellulosilytica (strain ATCC 21833 / DSM 2522 / FERM P-1141 / JCM 9156 / N-4)</name>
    <name type="common">Bacillus cellulosilyticus</name>
    <dbReference type="NCBI Taxonomy" id="649639"/>
    <lineage>
        <taxon>Bacteria</taxon>
        <taxon>Bacillati</taxon>
        <taxon>Bacillota</taxon>
        <taxon>Bacilli</taxon>
        <taxon>Bacillales</taxon>
        <taxon>Bacillaceae</taxon>
        <taxon>Evansella</taxon>
    </lineage>
</organism>
<dbReference type="PANTHER" id="PTHR42776:SF27">
    <property type="entry name" value="DIPEPTIDYL PEPTIDASE FAMILY MEMBER 6"/>
    <property type="match status" value="1"/>
</dbReference>
<proteinExistence type="predicted"/>
<dbReference type="HOGENOM" id="CLU_008615_2_1_9"/>
<dbReference type="RefSeq" id="WP_013488939.1">
    <property type="nucleotide sequence ID" value="NC_014829.1"/>
</dbReference>
<dbReference type="GO" id="GO:0004252">
    <property type="term" value="F:serine-type endopeptidase activity"/>
    <property type="evidence" value="ECO:0007669"/>
    <property type="project" value="TreeGrafter"/>
</dbReference>
<dbReference type="STRING" id="649639.Bcell_2345"/>
<dbReference type="MEROPS" id="S09.071"/>
<dbReference type="Gene3D" id="2.120.10.30">
    <property type="entry name" value="TolB, C-terminal domain"/>
    <property type="match status" value="2"/>
</dbReference>
<dbReference type="PANTHER" id="PTHR42776">
    <property type="entry name" value="SERINE PEPTIDASE S9 FAMILY MEMBER"/>
    <property type="match status" value="1"/>
</dbReference>
<dbReference type="Pfam" id="PF07676">
    <property type="entry name" value="PD40"/>
    <property type="match status" value="1"/>
</dbReference>
<dbReference type="eggNOG" id="COG0823">
    <property type="taxonomic scope" value="Bacteria"/>
</dbReference>
<keyword evidence="1" id="KW-0378">Hydrolase</keyword>
<dbReference type="InterPro" id="IPR011042">
    <property type="entry name" value="6-blade_b-propeller_TolB-like"/>
</dbReference>
<dbReference type="Pfam" id="PF00326">
    <property type="entry name" value="Peptidase_S9"/>
    <property type="match status" value="1"/>
</dbReference>
<dbReference type="SUPFAM" id="SSF82171">
    <property type="entry name" value="DPP6 N-terminal domain-like"/>
    <property type="match status" value="1"/>
</dbReference>